<dbReference type="InterPro" id="IPR019734">
    <property type="entry name" value="TPR_rpt"/>
</dbReference>
<dbReference type="PANTHER" id="PTHR44177">
    <property type="entry name" value="TETRATRICOPEPTIDE REPEAT PROTEIN 8"/>
    <property type="match status" value="1"/>
</dbReference>
<dbReference type="KEGG" id="aaf:AURANDRAFT_72299"/>
<evidence type="ECO:0000313" key="2">
    <source>
        <dbReference type="EMBL" id="EGB05170.1"/>
    </source>
</evidence>
<keyword evidence="1" id="KW-0802">TPR repeat</keyword>
<reference evidence="2 3" key="1">
    <citation type="journal article" date="2011" name="Proc. Natl. Acad. Sci. U.S.A.">
        <title>Niche of harmful alga Aureococcus anophagefferens revealed through ecogenomics.</title>
        <authorList>
            <person name="Gobler C.J."/>
            <person name="Berry D.L."/>
            <person name="Dyhrman S.T."/>
            <person name="Wilhelm S.W."/>
            <person name="Salamov A."/>
            <person name="Lobanov A.V."/>
            <person name="Zhang Y."/>
            <person name="Collier J.L."/>
            <person name="Wurch L.L."/>
            <person name="Kustka A.B."/>
            <person name="Dill B.D."/>
            <person name="Shah M."/>
            <person name="VerBerkmoes N.C."/>
            <person name="Kuo A."/>
            <person name="Terry A."/>
            <person name="Pangilinan J."/>
            <person name="Lindquist E.A."/>
            <person name="Lucas S."/>
            <person name="Paulsen I.T."/>
            <person name="Hattenrath-Lehmann T.K."/>
            <person name="Talmage S.C."/>
            <person name="Walker E.A."/>
            <person name="Koch F."/>
            <person name="Burson A.M."/>
            <person name="Marcoval M.A."/>
            <person name="Tang Y.Z."/>
            <person name="Lecleir G.R."/>
            <person name="Coyne K.J."/>
            <person name="Berg G.M."/>
            <person name="Bertrand E.M."/>
            <person name="Saito M.A."/>
            <person name="Gladyshev V.N."/>
            <person name="Grigoriev I.V."/>
        </authorList>
    </citation>
    <scope>NUCLEOTIDE SEQUENCE [LARGE SCALE GENOMIC DNA]</scope>
    <source>
        <strain evidence="3">CCMP 1984</strain>
    </source>
</reference>
<sequence>MSKVICDYLIYHEHNPRRALELCAEATREANFKDWWWKARLGRCYYRLGLYRDAEKQLSSSLQDQNMAETVLELSKVYIRLDQPNAALAVLEKANKQTTGETRLMLGIARIHEMLYAIEPSVSSYKMVLAFDASNVEGLSSLAANHFYSYQPEISLRYYRRLLQMGVVGPEIWNNVGLCCFFSSQFDLALNCFGRALQLADDIADIWYNIGNCDLAYQSFKVALSVDGEHAESLCNLGVLELQSRNTEAAQAIFNSAQSKAPHLFQPFFNGALLAYKLGNIQDSHPDPLNQLRIQSIEKLCINSNSRQLSEIDLPSETSRGAKCALAWPAILLRVP</sequence>
<dbReference type="EMBL" id="GL833143">
    <property type="protein sequence ID" value="EGB05170.1"/>
    <property type="molecule type" value="Genomic_DNA"/>
</dbReference>
<accession>F0YI57</accession>
<keyword evidence="3" id="KW-1185">Reference proteome</keyword>
<dbReference type="PROSITE" id="PS50005">
    <property type="entry name" value="TPR"/>
    <property type="match status" value="1"/>
</dbReference>
<dbReference type="InterPro" id="IPR011990">
    <property type="entry name" value="TPR-like_helical_dom_sf"/>
</dbReference>
<name>F0YI57_AURAN</name>
<dbReference type="SMART" id="SM00028">
    <property type="entry name" value="TPR"/>
    <property type="match status" value="4"/>
</dbReference>
<dbReference type="GO" id="GO:0036064">
    <property type="term" value="C:ciliary basal body"/>
    <property type="evidence" value="ECO:0007669"/>
    <property type="project" value="TreeGrafter"/>
</dbReference>
<feature type="repeat" description="TPR" evidence="1">
    <location>
        <begin position="170"/>
        <end position="203"/>
    </location>
</feature>
<evidence type="ECO:0000256" key="1">
    <source>
        <dbReference type="PROSITE-ProRule" id="PRU00339"/>
    </source>
</evidence>
<dbReference type="PANTHER" id="PTHR44177:SF1">
    <property type="entry name" value="TETRATRICOPEPTIDE REPEAT PROTEIN 8"/>
    <property type="match status" value="1"/>
</dbReference>
<protein>
    <submittedName>
        <fullName evidence="2">Uncharacterized protein</fullName>
    </submittedName>
</protein>
<evidence type="ECO:0000313" key="3">
    <source>
        <dbReference type="Proteomes" id="UP000002729"/>
    </source>
</evidence>
<organism evidence="3">
    <name type="scientific">Aureococcus anophagefferens</name>
    <name type="common">Harmful bloom alga</name>
    <dbReference type="NCBI Taxonomy" id="44056"/>
    <lineage>
        <taxon>Eukaryota</taxon>
        <taxon>Sar</taxon>
        <taxon>Stramenopiles</taxon>
        <taxon>Ochrophyta</taxon>
        <taxon>Pelagophyceae</taxon>
        <taxon>Pelagomonadales</taxon>
        <taxon>Pelagomonadaceae</taxon>
        <taxon>Aureococcus</taxon>
    </lineage>
</organism>
<dbReference type="RefSeq" id="XP_009040071.1">
    <property type="nucleotide sequence ID" value="XM_009041823.1"/>
</dbReference>
<dbReference type="InterPro" id="IPR028796">
    <property type="entry name" value="BBS8"/>
</dbReference>
<dbReference type="GeneID" id="20228648"/>
<dbReference type="AlphaFoldDB" id="F0YI57"/>
<proteinExistence type="predicted"/>
<dbReference type="Gene3D" id="1.25.40.10">
    <property type="entry name" value="Tetratricopeptide repeat domain"/>
    <property type="match status" value="1"/>
</dbReference>
<dbReference type="InParanoid" id="F0YI57"/>
<dbReference type="GO" id="GO:0034464">
    <property type="term" value="C:BBSome"/>
    <property type="evidence" value="ECO:0007669"/>
    <property type="project" value="InterPro"/>
</dbReference>
<dbReference type="GO" id="GO:0097730">
    <property type="term" value="C:non-motile cilium"/>
    <property type="evidence" value="ECO:0007669"/>
    <property type="project" value="TreeGrafter"/>
</dbReference>
<dbReference type="eggNOG" id="KOG1129">
    <property type="taxonomic scope" value="Eukaryota"/>
</dbReference>
<dbReference type="SUPFAM" id="SSF48452">
    <property type="entry name" value="TPR-like"/>
    <property type="match status" value="1"/>
</dbReference>
<dbReference type="GO" id="GO:1905515">
    <property type="term" value="P:non-motile cilium assembly"/>
    <property type="evidence" value="ECO:0007669"/>
    <property type="project" value="InterPro"/>
</dbReference>
<dbReference type="OrthoDB" id="421121at2759"/>
<gene>
    <name evidence="2" type="ORF">AURANDRAFT_72299</name>
</gene>
<dbReference type="Proteomes" id="UP000002729">
    <property type="component" value="Unassembled WGS sequence"/>
</dbReference>